<accession>A0A3B0PHQ9</accession>
<dbReference type="EC" id="6.1.1.1" evidence="2"/>
<dbReference type="EMBL" id="LS991952">
    <property type="protein sequence ID" value="SYV94335.1"/>
    <property type="molecule type" value="Genomic_DNA"/>
</dbReference>
<organism evidence="2 3">
    <name type="scientific">Mycoplasmoides gallisepticum</name>
    <name type="common">Mycoplasma gallisepticum</name>
    <dbReference type="NCBI Taxonomy" id="2096"/>
    <lineage>
        <taxon>Bacteria</taxon>
        <taxon>Bacillati</taxon>
        <taxon>Mycoplasmatota</taxon>
        <taxon>Mycoplasmoidales</taxon>
        <taxon>Mycoplasmoidaceae</taxon>
        <taxon>Mycoplasmoides</taxon>
    </lineage>
</organism>
<dbReference type="InterPro" id="IPR054608">
    <property type="entry name" value="SYY-like_C"/>
</dbReference>
<sequence>MNKALFDNQLDQLSDQEKLVVFASFDKVELDRNQSFMVIDFLLQAKVADSKRILRELIAQGSIQIDDLKITDPQAQLNVRKDQQLTVIKKGKKNYFIVVW</sequence>
<protein>
    <submittedName>
        <fullName evidence="2">Tyrosine--tRNA ligase</fullName>
        <ecNumber evidence="2">6.1.1.1</ecNumber>
    </submittedName>
</protein>
<evidence type="ECO:0000313" key="3">
    <source>
        <dbReference type="Proteomes" id="UP000260136"/>
    </source>
</evidence>
<evidence type="ECO:0000259" key="1">
    <source>
        <dbReference type="Pfam" id="PF22421"/>
    </source>
</evidence>
<reference evidence="3" key="1">
    <citation type="submission" date="2018-06" db="EMBL/GenBank/DDBJ databases">
        <authorList>
            <consortium name="Pathogen Informatics"/>
        </authorList>
    </citation>
    <scope>NUCLEOTIDE SEQUENCE [LARGE SCALE GENOMIC DNA]</scope>
    <source>
        <strain evidence="3">NCTC10115</strain>
    </source>
</reference>
<dbReference type="CDD" id="cd00165">
    <property type="entry name" value="S4"/>
    <property type="match status" value="1"/>
</dbReference>
<dbReference type="Gene3D" id="3.10.290.10">
    <property type="entry name" value="RNA-binding S4 domain"/>
    <property type="match status" value="1"/>
</dbReference>
<dbReference type="SUPFAM" id="SSF55174">
    <property type="entry name" value="Alpha-L RNA-binding motif"/>
    <property type="match status" value="1"/>
</dbReference>
<evidence type="ECO:0000313" key="2">
    <source>
        <dbReference type="EMBL" id="SYV94335.1"/>
    </source>
</evidence>
<keyword evidence="2" id="KW-0436">Ligase</keyword>
<feature type="non-terminal residue" evidence="2">
    <location>
        <position position="100"/>
    </location>
</feature>
<name>A0A3B0PHQ9_MYCGL</name>
<gene>
    <name evidence="2" type="primary">tyrS_1</name>
    <name evidence="2" type="ORF">NCTC10115_00655</name>
</gene>
<dbReference type="Proteomes" id="UP000260136">
    <property type="component" value="Chromosome"/>
</dbReference>
<dbReference type="Pfam" id="PF22421">
    <property type="entry name" value="SYY_C-terminal"/>
    <property type="match status" value="1"/>
</dbReference>
<dbReference type="GO" id="GO:0004831">
    <property type="term" value="F:tyrosine-tRNA ligase activity"/>
    <property type="evidence" value="ECO:0007669"/>
    <property type="project" value="UniProtKB-EC"/>
</dbReference>
<proteinExistence type="predicted"/>
<dbReference type="GO" id="GO:0003723">
    <property type="term" value="F:RNA binding"/>
    <property type="evidence" value="ECO:0007669"/>
    <property type="project" value="InterPro"/>
</dbReference>
<feature type="domain" description="Tyrosine--tRNA ligase SYY-like C-terminal" evidence="1">
    <location>
        <begin position="23"/>
        <end position="98"/>
    </location>
</feature>
<dbReference type="AlphaFoldDB" id="A0A3B0PHQ9"/>
<dbReference type="InterPro" id="IPR036986">
    <property type="entry name" value="S4_RNA-bd_sf"/>
</dbReference>